<dbReference type="GO" id="GO:0005829">
    <property type="term" value="C:cytosol"/>
    <property type="evidence" value="ECO:0007669"/>
    <property type="project" value="TreeGrafter"/>
</dbReference>
<dbReference type="GO" id="GO:0042147">
    <property type="term" value="P:retrograde transport, endosome to Golgi"/>
    <property type="evidence" value="ECO:0007669"/>
    <property type="project" value="TreeGrafter"/>
</dbReference>
<sequence>MYLPDNCDTNFTLPDGESEKVQWVAASRERAFVAIVTDSAIYFYLASLQLLLCSFKRNREEVEERGAYRKLYWRHTSNSVCVVTSTNFVYIYTVDISYDSECFILRDATEDSPFGRRSEEFYLKQKRPSVNVLLAVVAKLESEPTCVVSLKDELFLCLKDGWIHRLSWLGDVIQEQSFNIRNVPFAVDQIAGKSEKFPNSSIYVVDLVYCPLVGGLCTVLSDGRAALLVSSSPQFNPESVSAVWALAMNDACCCSANHKFRLIYFGCKNGDFAGYTLDDTNGSLIQLFRLRLFVKNGTEYLDKLLDVRQIQCLSQGVSEPGSVVAVIWNVKRTNRRTSSMNGSASAEEPVFDLSGMSLNGSNQYKEEEDEVDRCPPALGIFSPFGAQWWSSFESSVQSVPRALYTSLDWGPEGFQLWLGTSRNGIVLMNFIRSVPEFLERVIMVGSDRICISPMKSHEKHATAPHCIWTTYKVPHDYISANWPIRKEAQERALLITGGVSVFQDFILVSACNVENETEAIYVFNIADQLDLDTAILLQTNRVLLMSSRQDHLLTFDVNSTITIYSLRQRFSMLSKKADLEMECLAEIRVHELLPHPSCVISIQLAQLNYHSDAAEFCPGLDSLLLNISGHLLLLSPVHSAVSNGASKAKDSEENNFQLHPPTLIASNVERVWIHQTSRQIPHLNKALWINAGCRKMKIWLPLSQQLSATSSNEENSTNSKRSFISRRIMLPIELGLYPLAIDEDCLACGAESSSSFFQSEDADSNRVPPISVHSLSRQTEVFLHRLLKQLLKRNLGNYALAIASACRSLPYFSHILELLLHDVLDEEATSSEPIPDPFLPTVVSFIREFPEYLQTIVHCARKTELAFWNLLFSVSHHPKEIFKMCMEEDQLDTATSCLILLQSMEPASASTQYASILLEDALNKRRWTLARDIVRFMQSIGRTDYENTPESPLYMKLIARGNKPMHIMPADATSDPYGLAFNGNSSDAHHTSTSSSRPAAKTSIVTRQPSITGTGHSPSNVLSISTPTQTNITPAASFIAAQNQGSVHKSTSPQQQVGPLKMPSLDGPSQSGLSILRQLDDILVNHAVSLLEYYALRDLGAFAAHLDFDLISFFQEPKHAFSVVADDFPLVLMKLHAQFSWPYPIVAELCLISPSHTPNSNPAASPVITKSASFNKPIKKEDFTLERSNTSLSSISNGSTLAPALNLNGVAPALSSEKDDMSSTCSTYSFAVDNGYDMNLSWKVFEKLWKKIRQKGTEQSEAELNHMMDLLAKADALEWIYLLCIMRQDVKMFNAKLLNELHNQKRLEKFLDNIREGTTKLYLWAESRCPAYKPILSVFKEFADH</sequence>
<feature type="compositionally biased region" description="Polar residues" evidence="4">
    <location>
        <begin position="1003"/>
        <end position="1026"/>
    </location>
</feature>
<dbReference type="PANTHER" id="PTHR22746">
    <property type="entry name" value="RAB6A-GEF COMPLEX PARTNER PROTEIN 1"/>
    <property type="match status" value="1"/>
</dbReference>
<comment type="caution">
    <text evidence="6">The sequence shown here is derived from an EMBL/GenBank/DDBJ whole genome shotgun (WGS) entry which is preliminary data.</text>
</comment>
<dbReference type="EMBL" id="JAKKPZ010000021">
    <property type="protein sequence ID" value="KAI1711606.1"/>
    <property type="molecule type" value="Genomic_DNA"/>
</dbReference>
<comment type="subcellular location">
    <subcellularLocation>
        <location evidence="1">Membrane</location>
    </subcellularLocation>
</comment>
<evidence type="ECO:0000256" key="2">
    <source>
        <dbReference type="ARBA" id="ARBA00023136"/>
    </source>
</evidence>
<accession>A0AAD4N4U2</accession>
<proteinExistence type="predicted"/>
<dbReference type="InterPro" id="IPR001936">
    <property type="entry name" value="RasGAP_dom"/>
</dbReference>
<feature type="region of interest" description="Disordered" evidence="4">
    <location>
        <begin position="981"/>
        <end position="1026"/>
    </location>
</feature>
<feature type="region of interest" description="Disordered" evidence="4">
    <location>
        <begin position="1043"/>
        <end position="1066"/>
    </location>
</feature>
<organism evidence="6 7">
    <name type="scientific">Ditylenchus destructor</name>
    <dbReference type="NCBI Taxonomy" id="166010"/>
    <lineage>
        <taxon>Eukaryota</taxon>
        <taxon>Metazoa</taxon>
        <taxon>Ecdysozoa</taxon>
        <taxon>Nematoda</taxon>
        <taxon>Chromadorea</taxon>
        <taxon>Rhabditida</taxon>
        <taxon>Tylenchina</taxon>
        <taxon>Tylenchomorpha</taxon>
        <taxon>Sphaerularioidea</taxon>
        <taxon>Anguinidae</taxon>
        <taxon>Anguininae</taxon>
        <taxon>Ditylenchus</taxon>
    </lineage>
</organism>
<feature type="domain" description="Ras-GAP" evidence="5">
    <location>
        <begin position="782"/>
        <end position="942"/>
    </location>
</feature>
<evidence type="ECO:0000256" key="4">
    <source>
        <dbReference type="SAM" id="MobiDB-lite"/>
    </source>
</evidence>
<dbReference type="GO" id="GO:0000139">
    <property type="term" value="C:Golgi membrane"/>
    <property type="evidence" value="ECO:0007669"/>
    <property type="project" value="TreeGrafter"/>
</dbReference>
<dbReference type="GO" id="GO:0034066">
    <property type="term" value="C:Ric1-Rgp1 guanyl-nucleotide exchange factor complex"/>
    <property type="evidence" value="ECO:0007669"/>
    <property type="project" value="InterPro"/>
</dbReference>
<evidence type="ECO:0000256" key="3">
    <source>
        <dbReference type="ARBA" id="ARBA00029879"/>
    </source>
</evidence>
<keyword evidence="7" id="KW-1185">Reference proteome</keyword>
<dbReference type="PANTHER" id="PTHR22746:SF10">
    <property type="entry name" value="GUANINE NUCLEOTIDE EXCHANGE FACTOR SUBUNIT RIC1"/>
    <property type="match status" value="1"/>
</dbReference>
<keyword evidence="2" id="KW-0472">Membrane</keyword>
<reference evidence="6" key="1">
    <citation type="submission" date="2022-01" db="EMBL/GenBank/DDBJ databases">
        <title>Genome Sequence Resource for Two Populations of Ditylenchus destructor, the Migratory Endoparasitic Phytonematode.</title>
        <authorList>
            <person name="Zhang H."/>
            <person name="Lin R."/>
            <person name="Xie B."/>
        </authorList>
    </citation>
    <scope>NUCLEOTIDE SEQUENCE</scope>
    <source>
        <strain evidence="6">BazhouSP</strain>
    </source>
</reference>
<protein>
    <recommendedName>
        <fullName evidence="3">Protein RIC1 homolog</fullName>
    </recommendedName>
</protein>
<evidence type="ECO:0000256" key="1">
    <source>
        <dbReference type="ARBA" id="ARBA00004370"/>
    </source>
</evidence>
<dbReference type="Proteomes" id="UP001201812">
    <property type="component" value="Unassembled WGS sequence"/>
</dbReference>
<dbReference type="InterPro" id="IPR009771">
    <property type="entry name" value="RIC1_C"/>
</dbReference>
<dbReference type="PROSITE" id="PS50018">
    <property type="entry name" value="RAS_GTPASE_ACTIV_2"/>
    <property type="match status" value="1"/>
</dbReference>
<dbReference type="GO" id="GO:0006886">
    <property type="term" value="P:intracellular protein transport"/>
    <property type="evidence" value="ECO:0007669"/>
    <property type="project" value="InterPro"/>
</dbReference>
<evidence type="ECO:0000313" key="6">
    <source>
        <dbReference type="EMBL" id="KAI1711606.1"/>
    </source>
</evidence>
<feature type="compositionally biased region" description="Polar residues" evidence="4">
    <location>
        <begin position="1043"/>
        <end position="1057"/>
    </location>
</feature>
<evidence type="ECO:0000259" key="5">
    <source>
        <dbReference type="PROSITE" id="PS50018"/>
    </source>
</evidence>
<evidence type="ECO:0000313" key="7">
    <source>
        <dbReference type="Proteomes" id="UP001201812"/>
    </source>
</evidence>
<dbReference type="Pfam" id="PF07064">
    <property type="entry name" value="RIC1"/>
    <property type="match status" value="1"/>
</dbReference>
<gene>
    <name evidence="6" type="ORF">DdX_10068</name>
</gene>
<name>A0AAD4N4U2_9BILA</name>
<dbReference type="InterPro" id="IPR040096">
    <property type="entry name" value="Ric1"/>
</dbReference>